<dbReference type="CDD" id="cd09913">
    <property type="entry name" value="EHD"/>
    <property type="match status" value="1"/>
</dbReference>
<reference evidence="5" key="1">
    <citation type="submission" date="2021-01" db="EMBL/GenBank/DDBJ databases">
        <authorList>
            <person name="Corre E."/>
            <person name="Pelletier E."/>
            <person name="Niang G."/>
            <person name="Scheremetjew M."/>
            <person name="Finn R."/>
            <person name="Kale V."/>
            <person name="Holt S."/>
            <person name="Cochrane G."/>
            <person name="Meng A."/>
            <person name="Brown T."/>
            <person name="Cohen L."/>
        </authorList>
    </citation>
    <scope>NUCLEOTIDE SEQUENCE</scope>
    <source>
        <strain evidence="5">B650</strain>
    </source>
</reference>
<protein>
    <recommendedName>
        <fullName evidence="4">Dynamin-type G domain-containing protein</fullName>
    </recommendedName>
</protein>
<dbReference type="InterPro" id="IPR027417">
    <property type="entry name" value="P-loop_NTPase"/>
</dbReference>
<dbReference type="Gene3D" id="1.10.268.20">
    <property type="match status" value="1"/>
</dbReference>
<proteinExistence type="predicted"/>
<feature type="region of interest" description="Disordered" evidence="2">
    <location>
        <begin position="1"/>
        <end position="42"/>
    </location>
</feature>
<dbReference type="GO" id="GO:0006897">
    <property type="term" value="P:endocytosis"/>
    <property type="evidence" value="ECO:0007669"/>
    <property type="project" value="TreeGrafter"/>
</dbReference>
<dbReference type="InterPro" id="IPR030381">
    <property type="entry name" value="G_DYNAMIN_dom"/>
</dbReference>
<dbReference type="GO" id="GO:0005525">
    <property type="term" value="F:GTP binding"/>
    <property type="evidence" value="ECO:0007669"/>
    <property type="project" value="InterPro"/>
</dbReference>
<gene>
    <name evidence="5" type="ORF">LDAN0321_LOCUS10256</name>
</gene>
<name>A0A7S2KM23_9STRA</name>
<dbReference type="GO" id="GO:0010008">
    <property type="term" value="C:endosome membrane"/>
    <property type="evidence" value="ECO:0007669"/>
    <property type="project" value="UniProtKB-SubCell"/>
</dbReference>
<dbReference type="PANTHER" id="PTHR11216:SF31">
    <property type="entry name" value="AT21416P"/>
    <property type="match status" value="1"/>
</dbReference>
<dbReference type="InterPro" id="IPR045063">
    <property type="entry name" value="Dynamin_N"/>
</dbReference>
<evidence type="ECO:0000256" key="1">
    <source>
        <dbReference type="ARBA" id="ARBA00004481"/>
    </source>
</evidence>
<dbReference type="InterPro" id="IPR040990">
    <property type="entry name" value="DUF5600"/>
</dbReference>
<evidence type="ECO:0000259" key="4">
    <source>
        <dbReference type="PROSITE" id="PS51718"/>
    </source>
</evidence>
<evidence type="ECO:0000256" key="2">
    <source>
        <dbReference type="SAM" id="MobiDB-lite"/>
    </source>
</evidence>
<dbReference type="GO" id="GO:0005886">
    <property type="term" value="C:plasma membrane"/>
    <property type="evidence" value="ECO:0007669"/>
    <property type="project" value="TreeGrafter"/>
</dbReference>
<sequence length="496" mass="55108">MKGSETGMKHSPTKQQSEASTAAGDHSSSAKSKRNSGGVTERSKALIDGLRDLYSNKIFPIERKSHFAAFHPNGGEIREAEWEARPQVLLIGQYSTGKTSFIKHLLGGRDFPGMHIGPEPTTDKFIAVVHGCEDGAESGRIIKGNSLTVVPELPFAGLGEFGTAFLNKFEASVTPSPLLKRVTLIDTPGVLSGEKQRLARAYDFSEVARWFADRSDLILLLFDAHKLDISDELKEIIEKIRPYNDDKVRCVLNKADGVGREQLVRVYGSLLWSMGKIFQTPEVARVYCGSFWDQPLLHEDFKDMFERDEELLIEELMNLPASAAARKVNEVVKRIRAIKVHLCILGHLKRQMPLLFGREKTQMNLIKNLPSVLKEVKTIYDLSDGDMPNVNVLASKLRASNFQSFPTLDSKIIYELNAMTEHDIPELMRGVGGVSDYKLSDGSNSKSDGQNATVMMQQTLKDKLLDLDQKMLIVSIVIVSISVALAMNTFTLNATI</sequence>
<evidence type="ECO:0000313" key="5">
    <source>
        <dbReference type="EMBL" id="CAD9580951.1"/>
    </source>
</evidence>
<feature type="compositionally biased region" description="Polar residues" evidence="2">
    <location>
        <begin position="13"/>
        <end position="38"/>
    </location>
</feature>
<evidence type="ECO:0000256" key="3">
    <source>
        <dbReference type="SAM" id="Phobius"/>
    </source>
</evidence>
<accession>A0A7S2KM23</accession>
<dbReference type="SUPFAM" id="SSF52540">
    <property type="entry name" value="P-loop containing nucleoside triphosphate hydrolases"/>
    <property type="match status" value="1"/>
</dbReference>
<dbReference type="PROSITE" id="PS51718">
    <property type="entry name" value="G_DYNAMIN_2"/>
    <property type="match status" value="1"/>
</dbReference>
<comment type="subcellular location">
    <subcellularLocation>
        <location evidence="1">Endosome membrane</location>
        <topology evidence="1">Peripheral membrane protein</topology>
    </subcellularLocation>
</comment>
<dbReference type="InterPro" id="IPR022812">
    <property type="entry name" value="Dynamin"/>
</dbReference>
<keyword evidence="3" id="KW-0812">Transmembrane</keyword>
<organism evidence="5">
    <name type="scientific">Leptocylindrus danicus</name>
    <dbReference type="NCBI Taxonomy" id="163516"/>
    <lineage>
        <taxon>Eukaryota</taxon>
        <taxon>Sar</taxon>
        <taxon>Stramenopiles</taxon>
        <taxon>Ochrophyta</taxon>
        <taxon>Bacillariophyta</taxon>
        <taxon>Coscinodiscophyceae</taxon>
        <taxon>Chaetocerotophycidae</taxon>
        <taxon>Leptocylindrales</taxon>
        <taxon>Leptocylindraceae</taxon>
        <taxon>Leptocylindrus</taxon>
    </lineage>
</organism>
<dbReference type="PRINTS" id="PR00195">
    <property type="entry name" value="DYNAMIN"/>
</dbReference>
<dbReference type="PANTHER" id="PTHR11216">
    <property type="entry name" value="EH DOMAIN"/>
    <property type="match status" value="1"/>
</dbReference>
<dbReference type="EMBL" id="HBGY01015828">
    <property type="protein sequence ID" value="CAD9580951.1"/>
    <property type="molecule type" value="Transcribed_RNA"/>
</dbReference>
<dbReference type="AlphaFoldDB" id="A0A7S2KM23"/>
<dbReference type="GO" id="GO:0016197">
    <property type="term" value="P:endosomal transport"/>
    <property type="evidence" value="ECO:0007669"/>
    <property type="project" value="TreeGrafter"/>
</dbReference>
<dbReference type="Pfam" id="PF18150">
    <property type="entry name" value="DUF5600"/>
    <property type="match status" value="1"/>
</dbReference>
<feature type="domain" description="Dynamin-type G" evidence="4">
    <location>
        <begin position="82"/>
        <end position="324"/>
    </location>
</feature>
<dbReference type="Pfam" id="PF00350">
    <property type="entry name" value="Dynamin_N"/>
    <property type="match status" value="1"/>
</dbReference>
<keyword evidence="3" id="KW-0472">Membrane</keyword>
<feature type="transmembrane region" description="Helical" evidence="3">
    <location>
        <begin position="471"/>
        <end position="490"/>
    </location>
</feature>
<keyword evidence="3" id="KW-1133">Transmembrane helix</keyword>
<dbReference type="Gene3D" id="3.40.50.300">
    <property type="entry name" value="P-loop containing nucleotide triphosphate hydrolases"/>
    <property type="match status" value="1"/>
</dbReference>